<reference evidence="1 2" key="1">
    <citation type="submission" date="2014-07" db="EMBL/GenBank/DDBJ databases">
        <title>The Complete Genome of Enterotoxigenic Escherichia coli Siphophage Seurat.</title>
        <authorList>
            <person name="Doan D.P."/>
            <person name="Lessor L.E."/>
            <person name="Hernandez A.C."/>
            <person name="Everett G.F.K."/>
        </authorList>
    </citation>
    <scope>NUCLEOTIDE SEQUENCE [LARGE SCALE GENOMIC DNA]</scope>
</reference>
<accession>A0A0A0RP99</accession>
<keyword evidence="2" id="KW-1185">Reference proteome</keyword>
<sequence length="49" mass="5498">MRKFKVMCYGNYIGDVKAPNRADAEGFVRAEMQLGIADFAAIIELVEVF</sequence>
<dbReference type="EMBL" id="KM236243">
    <property type="protein sequence ID" value="AIW03930.1"/>
    <property type="molecule type" value="Genomic_DNA"/>
</dbReference>
<organism evidence="1 2">
    <name type="scientific">Escherichia phage Seurat</name>
    <dbReference type="NCBI Taxonomy" id="1540098"/>
    <lineage>
        <taxon>Viruses</taxon>
        <taxon>Duplodnaviria</taxon>
        <taxon>Heunggongvirae</taxon>
        <taxon>Uroviricota</taxon>
        <taxon>Caudoviricetes</taxon>
        <taxon>Queuovirinae</taxon>
        <taxon>Seuratvirus</taxon>
        <taxon>Seuratvirus seurat</taxon>
    </lineage>
</organism>
<protein>
    <submittedName>
        <fullName evidence="1">Uncharacterized protein</fullName>
    </submittedName>
</protein>
<evidence type="ECO:0000313" key="1">
    <source>
        <dbReference type="EMBL" id="AIW03930.1"/>
    </source>
</evidence>
<proteinExistence type="predicted"/>
<dbReference type="KEGG" id="vg:24608678"/>
<dbReference type="GeneID" id="24608678"/>
<dbReference type="Proteomes" id="UP000030205">
    <property type="component" value="Segment"/>
</dbReference>
<gene>
    <name evidence="1" type="ORF">CPT_Seurat67</name>
</gene>
<name>A0A0A0RP99_9CAUD</name>
<evidence type="ECO:0000313" key="2">
    <source>
        <dbReference type="Proteomes" id="UP000030205"/>
    </source>
</evidence>
<dbReference type="RefSeq" id="YP_009152011.1">
    <property type="nucleotide sequence ID" value="NC_027378.1"/>
</dbReference>